<reference evidence="9 10" key="1">
    <citation type="submission" date="2023-09" db="EMBL/GenBank/DDBJ databases">
        <title>Description of three actinobacteria isolated from air of manufacturing shop in a pharmaceutical factory.</title>
        <authorList>
            <person name="Zhang D.-F."/>
        </authorList>
    </citation>
    <scope>NUCLEOTIDE SEQUENCE [LARGE SCALE GENOMIC DNA]</scope>
    <source>
        <strain evidence="9 10">LY-0111</strain>
    </source>
</reference>
<evidence type="ECO:0000256" key="5">
    <source>
        <dbReference type="ARBA" id="ARBA00029568"/>
    </source>
</evidence>
<evidence type="ECO:0000256" key="7">
    <source>
        <dbReference type="SAM" id="Phobius"/>
    </source>
</evidence>
<feature type="region of interest" description="Disordered" evidence="6">
    <location>
        <begin position="497"/>
        <end position="516"/>
    </location>
</feature>
<dbReference type="PROSITE" id="PS51002">
    <property type="entry name" value="CYTB_NTER"/>
    <property type="match status" value="1"/>
</dbReference>
<feature type="transmembrane region" description="Helical" evidence="7">
    <location>
        <begin position="21"/>
        <end position="45"/>
    </location>
</feature>
<dbReference type="RefSeq" id="WP_310549153.1">
    <property type="nucleotide sequence ID" value="NZ_JAVKGR010000017.1"/>
</dbReference>
<proteinExistence type="predicted"/>
<evidence type="ECO:0000259" key="8">
    <source>
        <dbReference type="PROSITE" id="PS51002"/>
    </source>
</evidence>
<comment type="caution">
    <text evidence="9">The sequence shown here is derived from an EMBL/GenBank/DDBJ whole genome shotgun (WGS) entry which is preliminary data.</text>
</comment>
<comment type="catalytic activity">
    <reaction evidence="4">
        <text>a quinol + 2 Fe(III)-[cytochrome c](out) = a quinone + 2 Fe(II)-[cytochrome c](out) + 2 H(+)(out)</text>
        <dbReference type="Rhea" id="RHEA:11484"/>
        <dbReference type="Rhea" id="RHEA-COMP:10350"/>
        <dbReference type="Rhea" id="RHEA-COMP:14399"/>
        <dbReference type="ChEBI" id="CHEBI:15378"/>
        <dbReference type="ChEBI" id="CHEBI:24646"/>
        <dbReference type="ChEBI" id="CHEBI:29033"/>
        <dbReference type="ChEBI" id="CHEBI:29034"/>
        <dbReference type="ChEBI" id="CHEBI:132124"/>
        <dbReference type="EC" id="7.1.1.8"/>
    </reaction>
</comment>
<evidence type="ECO:0000256" key="3">
    <source>
        <dbReference type="ARBA" id="ARBA00016116"/>
    </source>
</evidence>
<dbReference type="Proteomes" id="UP001251870">
    <property type="component" value="Unassembled WGS sequence"/>
</dbReference>
<dbReference type="Pfam" id="PF13631">
    <property type="entry name" value="Cytochrom_B_N_2"/>
    <property type="match status" value="1"/>
</dbReference>
<dbReference type="InterPro" id="IPR005797">
    <property type="entry name" value="Cyt_b/b6_N"/>
</dbReference>
<keyword evidence="7" id="KW-1133">Transmembrane helix</keyword>
<accession>A0ABU2DUI8</accession>
<feature type="transmembrane region" description="Helical" evidence="7">
    <location>
        <begin position="306"/>
        <end position="330"/>
    </location>
</feature>
<keyword evidence="7" id="KW-0812">Transmembrane</keyword>
<dbReference type="Gene3D" id="1.20.810.10">
    <property type="entry name" value="Cytochrome Bc1 Complex, Chain C"/>
    <property type="match status" value="1"/>
</dbReference>
<comment type="cofactor">
    <cofactor evidence="1">
        <name>heme</name>
        <dbReference type="ChEBI" id="CHEBI:30413"/>
    </cofactor>
</comment>
<gene>
    <name evidence="9" type="ORF">RIL96_11415</name>
</gene>
<dbReference type="PANTHER" id="PTHR19271:SF16">
    <property type="entry name" value="CYTOCHROME B"/>
    <property type="match status" value="1"/>
</dbReference>
<evidence type="ECO:0000313" key="10">
    <source>
        <dbReference type="Proteomes" id="UP001251870"/>
    </source>
</evidence>
<dbReference type="InterPro" id="IPR036150">
    <property type="entry name" value="Cyt_b/b6_C_sf"/>
</dbReference>
<dbReference type="PANTHER" id="PTHR19271">
    <property type="entry name" value="CYTOCHROME B"/>
    <property type="match status" value="1"/>
</dbReference>
<evidence type="ECO:0000256" key="6">
    <source>
        <dbReference type="SAM" id="MobiDB-lite"/>
    </source>
</evidence>
<protein>
    <recommendedName>
        <fullName evidence="3">Cytochrome bc1 complex cytochrome b subunit</fullName>
        <ecNumber evidence="2">7.1.1.8</ecNumber>
    </recommendedName>
    <alternativeName>
        <fullName evidence="5">Cytochrome bc1 reductase complex subunit QcrB</fullName>
    </alternativeName>
</protein>
<feature type="transmembrane region" description="Helical" evidence="7">
    <location>
        <begin position="122"/>
        <end position="142"/>
    </location>
</feature>
<dbReference type="SUPFAM" id="SSF81342">
    <property type="entry name" value="Transmembrane di-heme cytochromes"/>
    <property type="match status" value="1"/>
</dbReference>
<dbReference type="EMBL" id="JAVKGR010000017">
    <property type="protein sequence ID" value="MDR8020173.1"/>
    <property type="molecule type" value="Genomic_DNA"/>
</dbReference>
<name>A0ABU2DUI8_9MICC</name>
<evidence type="ECO:0000256" key="1">
    <source>
        <dbReference type="ARBA" id="ARBA00001971"/>
    </source>
</evidence>
<feature type="transmembrane region" description="Helical" evidence="7">
    <location>
        <begin position="387"/>
        <end position="406"/>
    </location>
</feature>
<dbReference type="InterPro" id="IPR027387">
    <property type="entry name" value="Cytb/b6-like_sf"/>
</dbReference>
<organism evidence="9 10">
    <name type="scientific">Nesterenkonia aerolata</name>
    <dbReference type="NCBI Taxonomy" id="3074079"/>
    <lineage>
        <taxon>Bacteria</taxon>
        <taxon>Bacillati</taxon>
        <taxon>Actinomycetota</taxon>
        <taxon>Actinomycetes</taxon>
        <taxon>Micrococcales</taxon>
        <taxon>Micrococcaceae</taxon>
        <taxon>Nesterenkonia</taxon>
    </lineage>
</organism>
<evidence type="ECO:0000313" key="9">
    <source>
        <dbReference type="EMBL" id="MDR8020173.1"/>
    </source>
</evidence>
<keyword evidence="7" id="KW-0472">Membrane</keyword>
<feature type="transmembrane region" description="Helical" evidence="7">
    <location>
        <begin position="231"/>
        <end position="257"/>
    </location>
</feature>
<feature type="transmembrane region" description="Helical" evidence="7">
    <location>
        <begin position="356"/>
        <end position="381"/>
    </location>
</feature>
<feature type="domain" description="Cytochrome b/b6 N-terminal region profile" evidence="8">
    <location>
        <begin position="1"/>
        <end position="224"/>
    </location>
</feature>
<sequence length="516" mass="57430">MSIAQVAQSLRRSAVPDHWSLFFGQIAVASFVICSLSGIFVMFFYEPSTAPVTYEGSYAGLRGIEMSRALESTVHLSFEVRGGLLMRQLHHWSASVMIAAVMMHLLRIFFTGAFRKPRELTWLLWFGILLVAMSAGLAGHILPDDSLSGTSLLVMDGLLKGIPIIGTWLSSMVFQGRFPTGVIDTFYPLHTIILPAIIVVFMIAIGLLNLRYRSAHFRGPGRTESNIVGRPFTVTLVKSFGLFCIVFGVLFVMAAVAQVNPVWTYGSADPSVASAGGAALWYLAFLDGAQRLVPPGWEFVLFDHSWTPAIVVPLAVGGLFFLTAMIYPFIERWITGDDAEHQRLVRPRTTPTRTGIGVAGMVFYGVLWIAAGSDVMAFYFSLSNENLILILQIFLILGPVLGFTLTKRICLSLQFKDRDIAMNGFETGRILCSPDGEFTEVHRSADAYQLWTLTDYEYYEPFIPRPDERGRIGLKDRLRARLSRWFFEDRVVPPRVSEVADPPADISASTKQDEQE</sequence>
<dbReference type="EC" id="7.1.1.8" evidence="2"/>
<dbReference type="SUPFAM" id="SSF81648">
    <property type="entry name" value="a domain/subunit of cytochrome bc1 complex (Ubiquinol-cytochrome c reductase)"/>
    <property type="match status" value="1"/>
</dbReference>
<evidence type="ECO:0000256" key="4">
    <source>
        <dbReference type="ARBA" id="ARBA00029351"/>
    </source>
</evidence>
<evidence type="ECO:0000256" key="2">
    <source>
        <dbReference type="ARBA" id="ARBA00012951"/>
    </source>
</evidence>
<dbReference type="InterPro" id="IPR016174">
    <property type="entry name" value="Di-haem_cyt_TM"/>
</dbReference>
<keyword evidence="10" id="KW-1185">Reference proteome</keyword>
<feature type="transmembrane region" description="Helical" evidence="7">
    <location>
        <begin position="89"/>
        <end position="110"/>
    </location>
</feature>
<feature type="transmembrane region" description="Helical" evidence="7">
    <location>
        <begin position="187"/>
        <end position="210"/>
    </location>
</feature>